<feature type="domain" description="Integrase catalytic" evidence="1">
    <location>
        <begin position="165"/>
        <end position="359"/>
    </location>
</feature>
<dbReference type="PANTHER" id="PTHR47331">
    <property type="entry name" value="PHD-TYPE DOMAIN-CONTAINING PROTEIN"/>
    <property type="match status" value="1"/>
</dbReference>
<proteinExistence type="predicted"/>
<reference evidence="2" key="1">
    <citation type="submission" date="2021-06" db="EMBL/GenBank/DDBJ databases">
        <authorList>
            <person name="Hodson N. C."/>
            <person name="Mongue J. A."/>
            <person name="Jaron S. K."/>
        </authorList>
    </citation>
    <scope>NUCLEOTIDE SEQUENCE</scope>
</reference>
<dbReference type="Pfam" id="PF18701">
    <property type="entry name" value="DUF5641"/>
    <property type="match status" value="1"/>
</dbReference>
<comment type="caution">
    <text evidence="2">The sequence shown here is derived from an EMBL/GenBank/DDBJ whole genome shotgun (WGS) entry which is preliminary data.</text>
</comment>
<organism evidence="2 3">
    <name type="scientific">Allacma fusca</name>
    <dbReference type="NCBI Taxonomy" id="39272"/>
    <lineage>
        <taxon>Eukaryota</taxon>
        <taxon>Metazoa</taxon>
        <taxon>Ecdysozoa</taxon>
        <taxon>Arthropoda</taxon>
        <taxon>Hexapoda</taxon>
        <taxon>Collembola</taxon>
        <taxon>Symphypleona</taxon>
        <taxon>Sminthuridae</taxon>
        <taxon>Allacma</taxon>
    </lineage>
</organism>
<dbReference type="InterPro" id="IPR001584">
    <property type="entry name" value="Integrase_cat-core"/>
</dbReference>
<sequence>MVGGVLQEDLISILTRWRIHIVPLRADIKQMYRHIWMDPEDCDYQRIVWRANREDTIKHYKLLSVTYGEASAPFQAVRTLHQLATDLEETYTLAAPIVLEALPEEMREGHHGGAQLVLFTVQQRYWIIRGKELVRRIIRKCKPCVIHRAQAITQKMADLPIHRVTPSQPFSHVGIDYAGPVILRNMLGRKSQQYKAYIALFVCFSTTALHLELVSDLSSAAFIAALHRFTARRGKPQCIFSDSGTNFVGANKELKEFLRLIRTQEHNNAVSRDLSGGGIQWVFNTPVAPHMGGLWKSGVKSVKHHLRRTLGDTSLTFEEYATLLSQVESCLNTRPLCPASTDPNDLTSLSPGHFLIGAPLQAIAEPNLTILNVNRLSRWQHLQVMRQHFWNRWSQEYLHRLQQRTKWQHTQPNLQEGELVVIMDERLPPNKWKLARVEKLHPGSDGQVRTVSVKTQEGVIKRPVVKLCRLPMEKAVEDKSESVI</sequence>
<dbReference type="InterPro" id="IPR040676">
    <property type="entry name" value="DUF5641"/>
</dbReference>
<accession>A0A8J2LAU7</accession>
<evidence type="ECO:0000259" key="1">
    <source>
        <dbReference type="PROSITE" id="PS50994"/>
    </source>
</evidence>
<dbReference type="EMBL" id="CAJVCH010548674">
    <property type="protein sequence ID" value="CAG7828754.1"/>
    <property type="molecule type" value="Genomic_DNA"/>
</dbReference>
<evidence type="ECO:0000313" key="2">
    <source>
        <dbReference type="EMBL" id="CAG7828754.1"/>
    </source>
</evidence>
<protein>
    <recommendedName>
        <fullName evidence="1">Integrase catalytic domain-containing protein</fullName>
    </recommendedName>
</protein>
<dbReference type="Proteomes" id="UP000708208">
    <property type="component" value="Unassembled WGS sequence"/>
</dbReference>
<gene>
    <name evidence="2" type="ORF">AFUS01_LOCUS38661</name>
</gene>
<dbReference type="PROSITE" id="PS50994">
    <property type="entry name" value="INTEGRASE"/>
    <property type="match status" value="1"/>
</dbReference>
<dbReference type="OrthoDB" id="5984724at2759"/>
<keyword evidence="3" id="KW-1185">Reference proteome</keyword>
<name>A0A8J2LAU7_9HEXA</name>
<dbReference type="AlphaFoldDB" id="A0A8J2LAU7"/>
<dbReference type="GO" id="GO:0015074">
    <property type="term" value="P:DNA integration"/>
    <property type="evidence" value="ECO:0007669"/>
    <property type="project" value="InterPro"/>
</dbReference>
<evidence type="ECO:0000313" key="3">
    <source>
        <dbReference type="Proteomes" id="UP000708208"/>
    </source>
</evidence>